<sequence length="49" mass="5207">MRGLAVGCVGALYSPPMRKAPCSRSARGFLNPFLSTSSPQQGGHDEAYH</sequence>
<proteinExistence type="predicted"/>
<reference evidence="1" key="1">
    <citation type="submission" date="2023-04" db="EMBL/GenBank/DDBJ databases">
        <title>The human skin virome in hidradenitis suppurativa patients.</title>
        <authorList>
            <person name="Jansen D."/>
        </authorList>
    </citation>
    <scope>NUCLEOTIDE SEQUENCE</scope>
    <source>
        <strain evidence="1">VC1_JansenPhageB</strain>
    </source>
</reference>
<dbReference type="EMBL" id="OQ890312">
    <property type="protein sequence ID" value="WLJ25566.1"/>
    <property type="molecule type" value="Genomic_DNA"/>
</dbReference>
<organism evidence="1">
    <name type="scientific">Actinobacteria phage HS02</name>
    <dbReference type="NCBI Taxonomy" id="3056388"/>
    <lineage>
        <taxon>Viruses</taxon>
    </lineage>
</organism>
<accession>A0AA50AC94</accession>
<evidence type="ECO:0000313" key="1">
    <source>
        <dbReference type="EMBL" id="WLJ25566.1"/>
    </source>
</evidence>
<name>A0AA50AC94_9VIRU</name>
<protein>
    <submittedName>
        <fullName evidence="1">Uncharacterized protein</fullName>
    </submittedName>
</protein>